<keyword evidence="3" id="KW-0663">Pyridoxal phosphate</keyword>
<accession>A0ABS7KZG1</accession>
<evidence type="ECO:0000256" key="4">
    <source>
        <dbReference type="ARBA" id="ARBA00050776"/>
    </source>
</evidence>
<evidence type="ECO:0000256" key="2">
    <source>
        <dbReference type="ARBA" id="ARBA00010447"/>
    </source>
</evidence>
<evidence type="ECO:0000256" key="3">
    <source>
        <dbReference type="ARBA" id="ARBA00022898"/>
    </source>
</evidence>
<dbReference type="Proteomes" id="UP001299068">
    <property type="component" value="Unassembled WGS sequence"/>
</dbReference>
<dbReference type="PANTHER" id="PTHR43586">
    <property type="entry name" value="CYSTEINE DESULFURASE"/>
    <property type="match status" value="1"/>
</dbReference>
<evidence type="ECO:0000313" key="7">
    <source>
        <dbReference type="EMBL" id="MBY0756204.1"/>
    </source>
</evidence>
<comment type="catalytic activity">
    <reaction evidence="4">
        <text>(sulfur carrier)-H + L-cysteine = (sulfur carrier)-SH + L-alanine</text>
        <dbReference type="Rhea" id="RHEA:43892"/>
        <dbReference type="Rhea" id="RHEA-COMP:14737"/>
        <dbReference type="Rhea" id="RHEA-COMP:14739"/>
        <dbReference type="ChEBI" id="CHEBI:29917"/>
        <dbReference type="ChEBI" id="CHEBI:35235"/>
        <dbReference type="ChEBI" id="CHEBI:57972"/>
        <dbReference type="ChEBI" id="CHEBI:64428"/>
        <dbReference type="EC" id="2.8.1.7"/>
    </reaction>
</comment>
<proteinExistence type="inferred from homology"/>
<organism evidence="7 8">
    <name type="scientific">Clostridium sardiniense</name>
    <name type="common">Clostridium absonum</name>
    <dbReference type="NCBI Taxonomy" id="29369"/>
    <lineage>
        <taxon>Bacteria</taxon>
        <taxon>Bacillati</taxon>
        <taxon>Bacillota</taxon>
        <taxon>Clostridia</taxon>
        <taxon>Eubacteriales</taxon>
        <taxon>Clostridiaceae</taxon>
        <taxon>Clostridium</taxon>
    </lineage>
</organism>
<keyword evidence="7" id="KW-0032">Aminotransferase</keyword>
<sequence>MDIRKNILREELLGIESKIKLGNGREVCQINFDNAATTPPLKSVIEYIELLSKYYASIGRGTGQKATFTTDLYNSAREYLLDFFNVKNKEEYTTIFVNNATDGINKIAETLLCKNDIVLTTRMEHHSNDLPWRVNGRVDYVEVDDKGRLDYDSLNRKLNEYSGRVKFLSVTGASNVTGYINDIHRISKLVHKHGGKIVVDGAQLVPHIKVDMSGKDSSESIDFLVFSAHKLYAPFGSGAIIGRKNDFNSKSPDKQGGGTVELVKDWDVKFLDTPERNEAGTPNFFGVLSMIKSLKKLEDIGFDYLIARERCLFNILNNEIKNIPHVITYGDTENIDDRLGISVFNIEGMYHKDVASILAMEKGIAVRHGWFCAHPYCRRLMGIDEIEAEKYLKDSSKKMYGMIRVSLSPYNTIEEINELLNEIEYISKKYRKAK</sequence>
<evidence type="ECO:0000313" key="8">
    <source>
        <dbReference type="Proteomes" id="UP001299068"/>
    </source>
</evidence>
<dbReference type="InterPro" id="IPR015421">
    <property type="entry name" value="PyrdxlP-dep_Trfase_major"/>
</dbReference>
<dbReference type="EMBL" id="JAIKTU010000009">
    <property type="protein sequence ID" value="MBY0756204.1"/>
    <property type="molecule type" value="Genomic_DNA"/>
</dbReference>
<comment type="caution">
    <text evidence="7">The sequence shown here is derived from an EMBL/GenBank/DDBJ whole genome shotgun (WGS) entry which is preliminary data.</text>
</comment>
<reference evidence="7 8" key="1">
    <citation type="journal article" date="2021" name="Cell Host Microbe">
        <title>in vivo commensal control of Clostridioides difficile virulence.</title>
        <authorList>
            <person name="Girinathan B.P."/>
            <person name="Dibenedetto N."/>
            <person name="Worley J.N."/>
            <person name="Peltier J."/>
            <person name="Arrieta-Ortiz M.L."/>
            <person name="Rupa Christinal Immanuel S."/>
            <person name="Lavin R."/>
            <person name="Delaney M.L."/>
            <person name="Cummins C."/>
            <person name="Hoffmann M."/>
            <person name="Luo Y."/>
            <person name="Gonzalez-Escalona N."/>
            <person name="Allard M."/>
            <person name="Onderdonk A.B."/>
            <person name="Gerber G.K."/>
            <person name="Sonenshein A.L."/>
            <person name="Baliga N."/>
            <person name="Dupuy B."/>
            <person name="Bry L."/>
        </authorList>
    </citation>
    <scope>NUCLEOTIDE SEQUENCE [LARGE SCALE GENOMIC DNA]</scope>
    <source>
        <strain evidence="7 8">DSM 599</strain>
    </source>
</reference>
<dbReference type="SUPFAM" id="SSF53383">
    <property type="entry name" value="PLP-dependent transferases"/>
    <property type="match status" value="1"/>
</dbReference>
<protein>
    <submittedName>
        <fullName evidence="7">Aminotransferase class V-fold PLP-dependent enzyme</fullName>
    </submittedName>
</protein>
<comment type="similarity">
    <text evidence="2">Belongs to the class-V pyridoxal-phosphate-dependent aminotransferase family. Csd subfamily.</text>
</comment>
<keyword evidence="8" id="KW-1185">Reference proteome</keyword>
<evidence type="ECO:0000259" key="6">
    <source>
        <dbReference type="Pfam" id="PF00266"/>
    </source>
</evidence>
<dbReference type="InterPro" id="IPR020578">
    <property type="entry name" value="Aminotrans_V_PyrdxlP_BS"/>
</dbReference>
<name>A0ABS7KZG1_CLOSR</name>
<dbReference type="InterPro" id="IPR015424">
    <property type="entry name" value="PyrdxlP-dep_Trfase"/>
</dbReference>
<dbReference type="PANTHER" id="PTHR43586:SF8">
    <property type="entry name" value="CYSTEINE DESULFURASE 1, CHLOROPLASTIC"/>
    <property type="match status" value="1"/>
</dbReference>
<dbReference type="PROSITE" id="PS00595">
    <property type="entry name" value="AA_TRANSFER_CLASS_5"/>
    <property type="match status" value="1"/>
</dbReference>
<comment type="cofactor">
    <cofactor evidence="1 5">
        <name>pyridoxal 5'-phosphate</name>
        <dbReference type="ChEBI" id="CHEBI:597326"/>
    </cofactor>
</comment>
<keyword evidence="7" id="KW-0808">Transferase</keyword>
<evidence type="ECO:0000256" key="1">
    <source>
        <dbReference type="ARBA" id="ARBA00001933"/>
    </source>
</evidence>
<gene>
    <name evidence="7" type="ORF">K5V21_12185</name>
</gene>
<dbReference type="InterPro" id="IPR000192">
    <property type="entry name" value="Aminotrans_V_dom"/>
</dbReference>
<dbReference type="GO" id="GO:0008483">
    <property type="term" value="F:transaminase activity"/>
    <property type="evidence" value="ECO:0007669"/>
    <property type="project" value="UniProtKB-KW"/>
</dbReference>
<dbReference type="InterPro" id="IPR015422">
    <property type="entry name" value="PyrdxlP-dep_Trfase_small"/>
</dbReference>
<dbReference type="RefSeq" id="WP_221861475.1">
    <property type="nucleotide sequence ID" value="NZ_JAIKTU010000009.1"/>
</dbReference>
<dbReference type="Gene3D" id="3.90.1150.10">
    <property type="entry name" value="Aspartate Aminotransferase, domain 1"/>
    <property type="match status" value="1"/>
</dbReference>
<dbReference type="Pfam" id="PF00266">
    <property type="entry name" value="Aminotran_5"/>
    <property type="match status" value="1"/>
</dbReference>
<evidence type="ECO:0000256" key="5">
    <source>
        <dbReference type="RuleBase" id="RU004504"/>
    </source>
</evidence>
<dbReference type="Gene3D" id="3.40.640.10">
    <property type="entry name" value="Type I PLP-dependent aspartate aminotransferase-like (Major domain)"/>
    <property type="match status" value="1"/>
</dbReference>
<feature type="domain" description="Aminotransferase class V" evidence="6">
    <location>
        <begin position="30"/>
        <end position="419"/>
    </location>
</feature>